<dbReference type="Pfam" id="PF00542">
    <property type="entry name" value="Ribosomal_L12"/>
    <property type="match status" value="1"/>
</dbReference>
<keyword evidence="6" id="KW-0689">Ribosomal protein</keyword>
<evidence type="ECO:0000256" key="6">
    <source>
        <dbReference type="ARBA" id="ARBA00022980"/>
    </source>
</evidence>
<evidence type="ECO:0000256" key="2">
    <source>
        <dbReference type="ARBA" id="ARBA00007197"/>
    </source>
</evidence>
<dbReference type="FunFam" id="3.30.1390.10:FF:000001">
    <property type="entry name" value="50S ribosomal protein L7/L12"/>
    <property type="match status" value="1"/>
</dbReference>
<dbReference type="HAMAP" id="MF_00368">
    <property type="entry name" value="Ribosomal_bL12"/>
    <property type="match status" value="1"/>
</dbReference>
<keyword evidence="9" id="KW-0687">Ribonucleoprotein</keyword>
<sequence>MHAVTQCSRLSSQIIRLGRSFSRSSLHRCSLRPQQQRRLLHVTRTTCTSTTEPLAPPLADGETKEIPPKIQKIVDDIATLTLLEVSELNALLKKTFNIADTPMMPMGGFAAPAPKEEEEEAAAEVKVEQTEFTVKLVKFDDASKVKLIKEIKTHKEGMNLVQAKKFVEATTTGPQVVKEGIAKEEAETIKAALEPLGAVVQID</sequence>
<keyword evidence="8" id="KW-0496">Mitochondrion</keyword>
<reference evidence="16" key="2">
    <citation type="submission" date="2025-08" db="UniProtKB">
        <authorList>
            <consortium name="RefSeq"/>
        </authorList>
    </citation>
    <scope>IDENTIFICATION</scope>
    <source>
        <strain evidence="16">S238N-H82</strain>
        <tissue evidence="16">Testes</tissue>
    </source>
</reference>
<dbReference type="GO" id="GO:0005743">
    <property type="term" value="C:mitochondrial inner membrane"/>
    <property type="evidence" value="ECO:0007669"/>
    <property type="project" value="UniProtKB-ARBA"/>
</dbReference>
<evidence type="ECO:0000256" key="10">
    <source>
        <dbReference type="ARBA" id="ARBA00058301"/>
    </source>
</evidence>
<dbReference type="GO" id="GO:0006412">
    <property type="term" value="P:translation"/>
    <property type="evidence" value="ECO:0000318"/>
    <property type="project" value="GO_Central"/>
</dbReference>
<dbReference type="GO" id="GO:0003729">
    <property type="term" value="F:mRNA binding"/>
    <property type="evidence" value="ECO:0000318"/>
    <property type="project" value="GO_Central"/>
</dbReference>
<dbReference type="Gene3D" id="1.20.5.710">
    <property type="entry name" value="Single helix bin"/>
    <property type="match status" value="1"/>
</dbReference>
<dbReference type="OrthoDB" id="250175at2759"/>
<comment type="subcellular location">
    <subcellularLocation>
        <location evidence="1">Mitochondrion</location>
    </subcellularLocation>
</comment>
<dbReference type="InterPro" id="IPR014719">
    <property type="entry name" value="Ribosomal_bL12_C/ClpS-like"/>
</dbReference>
<dbReference type="FunFam" id="1.20.5.710:FF:000006">
    <property type="entry name" value="39S ribosomal protein L12, mitochondrial"/>
    <property type="match status" value="1"/>
</dbReference>
<evidence type="ECO:0000259" key="14">
    <source>
        <dbReference type="Pfam" id="PF16320"/>
    </source>
</evidence>
<keyword evidence="4" id="KW-0832">Ubl conjugation</keyword>
<organism evidence="15 16">
    <name type="scientific">Branchiostoma floridae</name>
    <name type="common">Florida lancelet</name>
    <name type="synonym">Amphioxus</name>
    <dbReference type="NCBI Taxonomy" id="7739"/>
    <lineage>
        <taxon>Eukaryota</taxon>
        <taxon>Metazoa</taxon>
        <taxon>Chordata</taxon>
        <taxon>Cephalochordata</taxon>
        <taxon>Leptocardii</taxon>
        <taxon>Amphioxiformes</taxon>
        <taxon>Branchiostomatidae</taxon>
        <taxon>Branchiostoma</taxon>
    </lineage>
</organism>
<protein>
    <recommendedName>
        <fullName evidence="11">Large ribosomal subunit protein bL12m</fullName>
    </recommendedName>
    <alternativeName>
        <fullName evidence="12">39S ribosomal protein L12, mitochondrial</fullName>
    </alternativeName>
</protein>
<feature type="domain" description="Large ribosomal subunit protein bL12 C-terminal" evidence="13">
    <location>
        <begin position="132"/>
        <end position="202"/>
    </location>
</feature>
<dbReference type="Gene3D" id="3.30.1390.10">
    <property type="match status" value="1"/>
</dbReference>
<evidence type="ECO:0000256" key="4">
    <source>
        <dbReference type="ARBA" id="ARBA00022843"/>
    </source>
</evidence>
<evidence type="ECO:0000256" key="5">
    <source>
        <dbReference type="ARBA" id="ARBA00022946"/>
    </source>
</evidence>
<dbReference type="SUPFAM" id="SSF48300">
    <property type="entry name" value="Ribosomal protein L7/12, oligomerisation (N-terminal) domain"/>
    <property type="match status" value="1"/>
</dbReference>
<dbReference type="InterPro" id="IPR000206">
    <property type="entry name" value="Ribosomal_bL12"/>
</dbReference>
<evidence type="ECO:0000313" key="16">
    <source>
        <dbReference type="RefSeq" id="XP_035694323.1"/>
    </source>
</evidence>
<dbReference type="GO" id="GO:0003735">
    <property type="term" value="F:structural constituent of ribosome"/>
    <property type="evidence" value="ECO:0000318"/>
    <property type="project" value="GO_Central"/>
</dbReference>
<dbReference type="InterPro" id="IPR036235">
    <property type="entry name" value="Ribosomal_bL12_oligo_N_sf"/>
</dbReference>
<dbReference type="KEGG" id="bfo:118428388"/>
<comment type="function">
    <text evidence="10">As a component of the mitochondrial large ribosomal subunit, plays a role in mitochondrial translation. When present in mitochondria as a free protein not associated with the ribosome, associates with mitochondrial RNA polymerase POLRMT to activate transcription. Required for POLRMT stability.</text>
</comment>
<dbReference type="OMA" id="LEDKWGV"/>
<dbReference type="GeneID" id="118428388"/>
<dbReference type="AlphaFoldDB" id="A0A9J7M4T3"/>
<name>A0A9J7M4T3_BRAFL</name>
<evidence type="ECO:0000256" key="12">
    <source>
        <dbReference type="ARBA" id="ARBA00075329"/>
    </source>
</evidence>
<proteinExistence type="inferred from homology"/>
<evidence type="ECO:0000256" key="8">
    <source>
        <dbReference type="ARBA" id="ARBA00023128"/>
    </source>
</evidence>
<dbReference type="PANTHER" id="PTHR45987:SF4">
    <property type="entry name" value="LARGE RIBOSOMAL SUBUNIT PROTEIN BL12M"/>
    <property type="match status" value="1"/>
</dbReference>
<gene>
    <name evidence="16" type="primary">LOC118428388</name>
</gene>
<reference evidence="15" key="1">
    <citation type="journal article" date="2020" name="Nat. Ecol. Evol.">
        <title>Deeply conserved synteny resolves early events in vertebrate evolution.</title>
        <authorList>
            <person name="Simakov O."/>
            <person name="Marletaz F."/>
            <person name="Yue J.X."/>
            <person name="O'Connell B."/>
            <person name="Jenkins J."/>
            <person name="Brandt A."/>
            <person name="Calef R."/>
            <person name="Tung C.H."/>
            <person name="Huang T.K."/>
            <person name="Schmutz J."/>
            <person name="Satoh N."/>
            <person name="Yu J.K."/>
            <person name="Putnam N.H."/>
            <person name="Green R.E."/>
            <person name="Rokhsar D.S."/>
        </authorList>
    </citation>
    <scope>NUCLEOTIDE SEQUENCE [LARGE SCALE GENOMIC DNA]</scope>
    <source>
        <strain evidence="15">S238N-H82</strain>
    </source>
</reference>
<dbReference type="CDD" id="cd00387">
    <property type="entry name" value="Ribosomal_L7_L12"/>
    <property type="match status" value="1"/>
</dbReference>
<evidence type="ECO:0000256" key="7">
    <source>
        <dbReference type="ARBA" id="ARBA00022990"/>
    </source>
</evidence>
<dbReference type="Pfam" id="PF16320">
    <property type="entry name" value="Ribosomal_L12_N"/>
    <property type="match status" value="1"/>
</dbReference>
<keyword evidence="7" id="KW-0007">Acetylation</keyword>
<feature type="domain" description="Large ribosomal subunit protein bL12 oligomerization" evidence="14">
    <location>
        <begin position="69"/>
        <end position="115"/>
    </location>
</feature>
<keyword evidence="5" id="KW-0809">Transit peptide</keyword>
<keyword evidence="15" id="KW-1185">Reference proteome</keyword>
<evidence type="ECO:0000256" key="9">
    <source>
        <dbReference type="ARBA" id="ARBA00023274"/>
    </source>
</evidence>
<evidence type="ECO:0000256" key="3">
    <source>
        <dbReference type="ARBA" id="ARBA00022499"/>
    </source>
</evidence>
<dbReference type="GO" id="GO:0005762">
    <property type="term" value="C:mitochondrial large ribosomal subunit"/>
    <property type="evidence" value="ECO:0000318"/>
    <property type="project" value="GO_Central"/>
</dbReference>
<dbReference type="RefSeq" id="XP_035694323.1">
    <property type="nucleotide sequence ID" value="XM_035838430.1"/>
</dbReference>
<dbReference type="Proteomes" id="UP000001554">
    <property type="component" value="Chromosome 13"/>
</dbReference>
<dbReference type="SUPFAM" id="SSF54736">
    <property type="entry name" value="ClpS-like"/>
    <property type="match status" value="1"/>
</dbReference>
<accession>A0A9J7M4T3</accession>
<evidence type="ECO:0000256" key="1">
    <source>
        <dbReference type="ARBA" id="ARBA00004173"/>
    </source>
</evidence>
<evidence type="ECO:0000259" key="13">
    <source>
        <dbReference type="Pfam" id="PF00542"/>
    </source>
</evidence>
<keyword evidence="3" id="KW-1017">Isopeptide bond</keyword>
<dbReference type="InterPro" id="IPR008932">
    <property type="entry name" value="Ribosomal_bL12_oligo"/>
</dbReference>
<evidence type="ECO:0000256" key="11">
    <source>
        <dbReference type="ARBA" id="ARBA00072684"/>
    </source>
</evidence>
<comment type="similarity">
    <text evidence="2">Belongs to the bacterial ribosomal protein bL12 family.</text>
</comment>
<evidence type="ECO:0000313" key="15">
    <source>
        <dbReference type="Proteomes" id="UP000001554"/>
    </source>
</evidence>
<dbReference type="PANTHER" id="PTHR45987">
    <property type="entry name" value="39S RIBOSOMAL PROTEIN L12"/>
    <property type="match status" value="1"/>
</dbReference>
<dbReference type="InterPro" id="IPR013823">
    <property type="entry name" value="Ribosomal_bL12_C"/>
</dbReference>